<evidence type="ECO:0000313" key="1">
    <source>
        <dbReference type="EMBL" id="KAI9909125.1"/>
    </source>
</evidence>
<gene>
    <name evidence="1" type="ORF">PsorP6_015174</name>
</gene>
<organism evidence="1 2">
    <name type="scientific">Peronosclerospora sorghi</name>
    <dbReference type="NCBI Taxonomy" id="230839"/>
    <lineage>
        <taxon>Eukaryota</taxon>
        <taxon>Sar</taxon>
        <taxon>Stramenopiles</taxon>
        <taxon>Oomycota</taxon>
        <taxon>Peronosporomycetes</taxon>
        <taxon>Peronosporales</taxon>
        <taxon>Peronosporaceae</taxon>
        <taxon>Peronosclerospora</taxon>
    </lineage>
</organism>
<accession>A0ACC0VT32</accession>
<dbReference type="Proteomes" id="UP001163321">
    <property type="component" value="Chromosome 7"/>
</dbReference>
<evidence type="ECO:0000313" key="2">
    <source>
        <dbReference type="Proteomes" id="UP001163321"/>
    </source>
</evidence>
<name>A0ACC0VT32_9STRA</name>
<keyword evidence="2" id="KW-1185">Reference proteome</keyword>
<dbReference type="EMBL" id="CM047586">
    <property type="protein sequence ID" value="KAI9909125.1"/>
    <property type="molecule type" value="Genomic_DNA"/>
</dbReference>
<reference evidence="1 2" key="1">
    <citation type="journal article" date="2022" name="bioRxiv">
        <title>The genome of the oomycete Peronosclerospora sorghi, a cosmopolitan pathogen of maize and sorghum, is inflated with dispersed pseudogenes.</title>
        <authorList>
            <person name="Fletcher K."/>
            <person name="Martin F."/>
            <person name="Isakeit T."/>
            <person name="Cavanaugh K."/>
            <person name="Magill C."/>
            <person name="Michelmore R."/>
        </authorList>
    </citation>
    <scope>NUCLEOTIDE SEQUENCE [LARGE SCALE GENOMIC DNA]</scope>
    <source>
        <strain evidence="1">P6</strain>
    </source>
</reference>
<comment type="caution">
    <text evidence="1">The sequence shown here is derived from an EMBL/GenBank/DDBJ whole genome shotgun (WGS) entry which is preliminary data.</text>
</comment>
<sequence length="267" mass="29928">MLCALGSVAFIARNDYPPIFFPLLPPNSNTPTFCDANRTIDNSTLYLLCVEMASVAMDRRGAMLAKSVLVTVHDMYGGSLPLRPLEFYLEMVRGFTIQRFRYQPRTEDLAMSGNKLAKFLQSQKPYVADDAIHFVTHGYGALVLREAFRTVDWNSTKSKLVMLAPPNRGIRYHKSMKKLLGVAGYGGVAAEELATLSVEALDERLGKLPQRCYPLILAGNLCLNPFNQHNYPNDGLVMIEETAMPGEFRHQVSYIDISTLCHFKKRG</sequence>
<proteinExistence type="predicted"/>
<protein>
    <submittedName>
        <fullName evidence="1">Uncharacterized protein</fullName>
    </submittedName>
</protein>